<reference evidence="1 2" key="1">
    <citation type="journal article" date="2014" name="PLoS Genet.">
        <title>Phylogenetically driven sequencing of extremely halophilic archaea reveals strategies for static and dynamic osmo-response.</title>
        <authorList>
            <person name="Becker E.A."/>
            <person name="Seitzer P.M."/>
            <person name="Tritt A."/>
            <person name="Larsen D."/>
            <person name="Krusor M."/>
            <person name="Yao A.I."/>
            <person name="Wu D."/>
            <person name="Madern D."/>
            <person name="Eisen J.A."/>
            <person name="Darling A.E."/>
            <person name="Facciotti M.T."/>
        </authorList>
    </citation>
    <scope>NUCLEOTIDE SEQUENCE [LARGE SCALE GENOMIC DNA]</scope>
    <source>
        <strain evidence="1 2">JCM 12255</strain>
    </source>
</reference>
<dbReference type="RefSeq" id="WP_007260458.1">
    <property type="nucleotide sequence ID" value="NZ_AOHZ01000075.1"/>
</dbReference>
<gene>
    <name evidence="1" type="ORF">C493_15970</name>
</gene>
<proteinExistence type="predicted"/>
<protein>
    <submittedName>
        <fullName evidence="1">Uncharacterized protein</fullName>
    </submittedName>
</protein>
<dbReference type="AlphaFoldDB" id="L9WTN0"/>
<dbReference type="EMBL" id="AOHZ01000075">
    <property type="protein sequence ID" value="ELY52561.1"/>
    <property type="molecule type" value="Genomic_DNA"/>
</dbReference>
<evidence type="ECO:0000313" key="1">
    <source>
        <dbReference type="EMBL" id="ELY52561.1"/>
    </source>
</evidence>
<accession>L9WTN0</accession>
<dbReference type="OrthoDB" id="197360at2157"/>
<name>L9WTN0_9EURY</name>
<comment type="caution">
    <text evidence="1">The sequence shown here is derived from an EMBL/GenBank/DDBJ whole genome shotgun (WGS) entry which is preliminary data.</text>
</comment>
<organism evidence="1 2">
    <name type="scientific">Natronolimnohabitans innermongolicus JCM 12255</name>
    <dbReference type="NCBI Taxonomy" id="1227499"/>
    <lineage>
        <taxon>Archaea</taxon>
        <taxon>Methanobacteriati</taxon>
        <taxon>Methanobacteriota</taxon>
        <taxon>Stenosarchaea group</taxon>
        <taxon>Halobacteria</taxon>
        <taxon>Halobacteriales</taxon>
        <taxon>Natrialbaceae</taxon>
        <taxon>Natronolimnohabitans</taxon>
    </lineage>
</organism>
<evidence type="ECO:0000313" key="2">
    <source>
        <dbReference type="Proteomes" id="UP000011602"/>
    </source>
</evidence>
<keyword evidence="2" id="KW-1185">Reference proteome</keyword>
<sequence length="71" mass="7891">METPETWALVGSLGELERAEAILEARDEFVIKPDSGYGGKRAIVVTGCTENGDFETLRSRNGWTNQNIIYN</sequence>
<dbReference type="Proteomes" id="UP000011602">
    <property type="component" value="Unassembled WGS sequence"/>
</dbReference>